<keyword evidence="1" id="KW-0732">Signal</keyword>
<reference evidence="2" key="1">
    <citation type="submission" date="2014-09" db="EMBL/GenBank/DDBJ databases">
        <authorList>
            <person name="Magalhaes I.L.F."/>
            <person name="Oliveira U."/>
            <person name="Santos F.R."/>
            <person name="Vidigal T.H.D.A."/>
            <person name="Brescovit A.D."/>
            <person name="Santos A.J."/>
        </authorList>
    </citation>
    <scope>NUCLEOTIDE SEQUENCE</scope>
    <source>
        <tissue evidence="2">Shoot tissue taken approximately 20 cm above the soil surface</tissue>
    </source>
</reference>
<evidence type="ECO:0000313" key="2">
    <source>
        <dbReference type="EMBL" id="JAD75582.1"/>
    </source>
</evidence>
<accession>A0A0A9CVS9</accession>
<name>A0A0A9CVS9_ARUDO</name>
<evidence type="ECO:0000256" key="1">
    <source>
        <dbReference type="SAM" id="SignalP"/>
    </source>
</evidence>
<proteinExistence type="predicted"/>
<reference evidence="2" key="2">
    <citation type="journal article" date="2015" name="Data Brief">
        <title>Shoot transcriptome of the giant reed, Arundo donax.</title>
        <authorList>
            <person name="Barrero R.A."/>
            <person name="Guerrero F.D."/>
            <person name="Moolhuijzen P."/>
            <person name="Goolsby J.A."/>
            <person name="Tidwell J."/>
            <person name="Bellgard S.E."/>
            <person name="Bellgard M.I."/>
        </authorList>
    </citation>
    <scope>NUCLEOTIDE SEQUENCE</scope>
    <source>
        <tissue evidence="2">Shoot tissue taken approximately 20 cm above the soil surface</tissue>
    </source>
</reference>
<dbReference type="AlphaFoldDB" id="A0A0A9CVS9"/>
<feature type="signal peptide" evidence="1">
    <location>
        <begin position="1"/>
        <end position="24"/>
    </location>
</feature>
<sequence>MGFASPVFLQVILTLFAIWAHVRAILAYSRFDHDCKRLVILDPHLSEALATSPGRNYKSQI</sequence>
<feature type="chain" id="PRO_5002044662" evidence="1">
    <location>
        <begin position="25"/>
        <end position="61"/>
    </location>
</feature>
<dbReference type="EMBL" id="GBRH01222313">
    <property type="protein sequence ID" value="JAD75582.1"/>
    <property type="molecule type" value="Transcribed_RNA"/>
</dbReference>
<organism evidence="2">
    <name type="scientific">Arundo donax</name>
    <name type="common">Giant reed</name>
    <name type="synonym">Donax arundinaceus</name>
    <dbReference type="NCBI Taxonomy" id="35708"/>
    <lineage>
        <taxon>Eukaryota</taxon>
        <taxon>Viridiplantae</taxon>
        <taxon>Streptophyta</taxon>
        <taxon>Embryophyta</taxon>
        <taxon>Tracheophyta</taxon>
        <taxon>Spermatophyta</taxon>
        <taxon>Magnoliopsida</taxon>
        <taxon>Liliopsida</taxon>
        <taxon>Poales</taxon>
        <taxon>Poaceae</taxon>
        <taxon>PACMAD clade</taxon>
        <taxon>Arundinoideae</taxon>
        <taxon>Arundineae</taxon>
        <taxon>Arundo</taxon>
    </lineage>
</organism>
<protein>
    <submittedName>
        <fullName evidence="2">Uncharacterized protein</fullName>
    </submittedName>
</protein>